<dbReference type="SUPFAM" id="SSF47364">
    <property type="entry name" value="Domain of the SRP/SRP receptor G-proteins"/>
    <property type="match status" value="1"/>
</dbReference>
<evidence type="ECO:0000259" key="11">
    <source>
        <dbReference type="SMART" id="SM00962"/>
    </source>
</evidence>
<dbReference type="PANTHER" id="PTHR43134:SF1">
    <property type="entry name" value="SIGNAL RECOGNITION PARTICLE RECEPTOR SUBUNIT ALPHA"/>
    <property type="match status" value="1"/>
</dbReference>
<dbReference type="Gene3D" id="1.20.120.140">
    <property type="entry name" value="Signal recognition particle SRP54, nucleotide-binding domain"/>
    <property type="match status" value="1"/>
</dbReference>
<evidence type="ECO:0000256" key="7">
    <source>
        <dbReference type="ARBA" id="ARBA00023170"/>
    </source>
</evidence>
<evidence type="ECO:0000256" key="5">
    <source>
        <dbReference type="ARBA" id="ARBA00023134"/>
    </source>
</evidence>
<dbReference type="GO" id="GO:0003924">
    <property type="term" value="F:GTPase activity"/>
    <property type="evidence" value="ECO:0007669"/>
    <property type="project" value="UniProtKB-UniRule"/>
</dbReference>
<dbReference type="GO" id="GO:0005525">
    <property type="term" value="F:GTP binding"/>
    <property type="evidence" value="ECO:0007669"/>
    <property type="project" value="UniProtKB-UniRule"/>
</dbReference>
<feature type="domain" description="SRP54-type proteins GTP-binding" evidence="11">
    <location>
        <begin position="82"/>
        <end position="282"/>
    </location>
</feature>
<dbReference type="InterPro" id="IPR036225">
    <property type="entry name" value="SRP/SRP_N"/>
</dbReference>
<dbReference type="NCBIfam" id="TIGR00064">
    <property type="entry name" value="ftsY"/>
    <property type="match status" value="1"/>
</dbReference>
<organism evidence="12 13">
    <name type="scientific">Terrimicrobium sacchariphilum</name>
    <dbReference type="NCBI Taxonomy" id="690879"/>
    <lineage>
        <taxon>Bacteria</taxon>
        <taxon>Pseudomonadati</taxon>
        <taxon>Verrucomicrobiota</taxon>
        <taxon>Terrimicrobiia</taxon>
        <taxon>Terrimicrobiales</taxon>
        <taxon>Terrimicrobiaceae</taxon>
        <taxon>Terrimicrobium</taxon>
    </lineage>
</organism>
<feature type="binding site" evidence="9">
    <location>
        <begin position="89"/>
        <end position="96"/>
    </location>
    <ligand>
        <name>GTP</name>
        <dbReference type="ChEBI" id="CHEBI:37565"/>
    </ligand>
</feature>
<comment type="caution">
    <text evidence="12">The sequence shown here is derived from an EMBL/GenBank/DDBJ whole genome shotgun (WGS) entry which is preliminary data.</text>
</comment>
<evidence type="ECO:0000256" key="6">
    <source>
        <dbReference type="ARBA" id="ARBA00023136"/>
    </source>
</evidence>
<evidence type="ECO:0000256" key="2">
    <source>
        <dbReference type="ARBA" id="ARBA00022490"/>
    </source>
</evidence>
<evidence type="ECO:0000256" key="4">
    <source>
        <dbReference type="ARBA" id="ARBA00022801"/>
    </source>
</evidence>
<keyword evidence="3 9" id="KW-0547">Nucleotide-binding</keyword>
<proteinExistence type="inferred from homology"/>
<evidence type="ECO:0000256" key="3">
    <source>
        <dbReference type="ARBA" id="ARBA00022741"/>
    </source>
</evidence>
<dbReference type="SMART" id="SM00962">
    <property type="entry name" value="SRP54"/>
    <property type="match status" value="1"/>
</dbReference>
<dbReference type="EMBL" id="BDCO01000002">
    <property type="protein sequence ID" value="GAT32101.1"/>
    <property type="molecule type" value="Genomic_DNA"/>
</dbReference>
<evidence type="ECO:0000256" key="8">
    <source>
        <dbReference type="ARBA" id="ARBA00048027"/>
    </source>
</evidence>
<feature type="binding site" evidence="9">
    <location>
        <begin position="171"/>
        <end position="175"/>
    </location>
    <ligand>
        <name>GTP</name>
        <dbReference type="ChEBI" id="CHEBI:37565"/>
    </ligand>
</feature>
<comment type="subcellular location">
    <subcellularLocation>
        <location evidence="9">Cell membrane</location>
        <topology evidence="9">Peripheral membrane protein</topology>
        <orientation evidence="9">Cytoplasmic side</orientation>
    </subcellularLocation>
    <subcellularLocation>
        <location evidence="9">Cytoplasm</location>
    </subcellularLocation>
</comment>
<keyword evidence="7 9" id="KW-0675">Receptor</keyword>
<dbReference type="PANTHER" id="PTHR43134">
    <property type="entry name" value="SIGNAL RECOGNITION PARTICLE RECEPTOR SUBUNIT ALPHA"/>
    <property type="match status" value="1"/>
</dbReference>
<dbReference type="HAMAP" id="MF_00920">
    <property type="entry name" value="FtsY"/>
    <property type="match status" value="1"/>
</dbReference>
<dbReference type="InterPro" id="IPR042101">
    <property type="entry name" value="SRP54_N_sf"/>
</dbReference>
<feature type="binding site" evidence="9">
    <location>
        <begin position="235"/>
        <end position="238"/>
    </location>
    <ligand>
        <name>GTP</name>
        <dbReference type="ChEBI" id="CHEBI:37565"/>
    </ligand>
</feature>
<keyword evidence="6 9" id="KW-0472">Membrane</keyword>
<dbReference type="AlphaFoldDB" id="A0A146G378"/>
<keyword evidence="5 9" id="KW-0342">GTP-binding</keyword>
<dbReference type="CDD" id="cd17874">
    <property type="entry name" value="FtsY"/>
    <property type="match status" value="1"/>
</dbReference>
<evidence type="ECO:0000313" key="13">
    <source>
        <dbReference type="Proteomes" id="UP000076023"/>
    </source>
</evidence>
<dbReference type="FunFam" id="3.40.50.300:FF:000053">
    <property type="entry name" value="Signal recognition particle receptor FtsY"/>
    <property type="match status" value="1"/>
</dbReference>
<dbReference type="InterPro" id="IPR027417">
    <property type="entry name" value="P-loop_NTPase"/>
</dbReference>
<feature type="domain" description="AAA+ ATPase" evidence="10">
    <location>
        <begin position="81"/>
        <end position="282"/>
    </location>
</feature>
<evidence type="ECO:0000259" key="10">
    <source>
        <dbReference type="SMART" id="SM00382"/>
    </source>
</evidence>
<dbReference type="STRING" id="690879.TSACC_2498"/>
<comment type="subunit">
    <text evidence="9">Part of the signal recognition particle protein translocation system, which is composed of SRP and FtsY.</text>
</comment>
<dbReference type="GO" id="GO:0006614">
    <property type="term" value="P:SRP-dependent cotranslational protein targeting to membrane"/>
    <property type="evidence" value="ECO:0007669"/>
    <property type="project" value="InterPro"/>
</dbReference>
<dbReference type="Pfam" id="PF00448">
    <property type="entry name" value="SRP54"/>
    <property type="match status" value="1"/>
</dbReference>
<dbReference type="SUPFAM" id="SSF52540">
    <property type="entry name" value="P-loop containing nucleoside triphosphate hydrolases"/>
    <property type="match status" value="1"/>
</dbReference>
<comment type="function">
    <text evidence="9">Involved in targeting and insertion of nascent membrane proteins into the cytoplasmic membrane. Acts as a receptor for the complex formed by the signal recognition particle (SRP) and the ribosome-nascent chain (RNC).</text>
</comment>
<dbReference type="EC" id="3.6.5.4" evidence="9"/>
<evidence type="ECO:0000256" key="9">
    <source>
        <dbReference type="HAMAP-Rule" id="MF_00920"/>
    </source>
</evidence>
<reference evidence="13" key="1">
    <citation type="journal article" date="2017" name="Genome Announc.">
        <title>Draft Genome Sequence of Terrimicrobium sacchariphilum NM-5T, a Facultative Anaerobic Soil Bacterium of the Class Spartobacteria.</title>
        <authorList>
            <person name="Qiu Y.L."/>
            <person name="Tourlousse D.M."/>
            <person name="Matsuura N."/>
            <person name="Ohashi A."/>
            <person name="Sekiguchi Y."/>
        </authorList>
    </citation>
    <scope>NUCLEOTIDE SEQUENCE [LARGE SCALE GENOMIC DNA]</scope>
    <source>
        <strain evidence="13">NM-5</strain>
    </source>
</reference>
<comment type="similarity">
    <text evidence="9">Belongs to the GTP-binding SRP family. FtsY subfamily.</text>
</comment>
<dbReference type="GO" id="GO:0005737">
    <property type="term" value="C:cytoplasm"/>
    <property type="evidence" value="ECO:0007669"/>
    <property type="project" value="UniProtKB-SubCell"/>
</dbReference>
<accession>A0A146G378</accession>
<sequence length="282" mass="30259">MPLKFLQKFVAQYSAGPADWDALEEALLRADLGVSMTTHILEAVRKRGLDVNAQTAAEVCREEILKVLPPAGPPPMPLPDRPSVVLVVGVNGTGKTTSSAKLARWFTSGGFGCLLVAADTFRAAAIEQLEAWGKRLDIEVLKGQYGGDSAALCFDAWNSAHRRKIPYLICDTAGRLHTKSNLMQELSKVKRTIGKHDPTAPRECLLVVDATTGSNAIVQAKEFHEAVGLTGIILTKLDGSGKGGAAVAIQHELGIPTRFIGTGEKPEDFAAFDRDTFVNTIL</sequence>
<dbReference type="Proteomes" id="UP000076023">
    <property type="component" value="Unassembled WGS sequence"/>
</dbReference>
<dbReference type="OrthoDB" id="9804720at2"/>
<dbReference type="Pfam" id="PF02881">
    <property type="entry name" value="SRP54_N"/>
    <property type="match status" value="1"/>
</dbReference>
<keyword evidence="4 9" id="KW-0378">Hydrolase</keyword>
<keyword evidence="1 9" id="KW-1003">Cell membrane</keyword>
<dbReference type="SMART" id="SM00382">
    <property type="entry name" value="AAA"/>
    <property type="match status" value="1"/>
</dbReference>
<comment type="catalytic activity">
    <reaction evidence="8 9">
        <text>GTP + H2O = GDP + phosphate + H(+)</text>
        <dbReference type="Rhea" id="RHEA:19669"/>
        <dbReference type="ChEBI" id="CHEBI:15377"/>
        <dbReference type="ChEBI" id="CHEBI:15378"/>
        <dbReference type="ChEBI" id="CHEBI:37565"/>
        <dbReference type="ChEBI" id="CHEBI:43474"/>
        <dbReference type="ChEBI" id="CHEBI:58189"/>
        <dbReference type="EC" id="3.6.5.4"/>
    </reaction>
</comment>
<evidence type="ECO:0000313" key="12">
    <source>
        <dbReference type="EMBL" id="GAT32101.1"/>
    </source>
</evidence>
<dbReference type="GO" id="GO:0005886">
    <property type="term" value="C:plasma membrane"/>
    <property type="evidence" value="ECO:0007669"/>
    <property type="project" value="UniProtKB-SubCell"/>
</dbReference>
<dbReference type="InterPro" id="IPR004390">
    <property type="entry name" value="SR_rcpt_FtsY"/>
</dbReference>
<keyword evidence="13" id="KW-1185">Reference proteome</keyword>
<dbReference type="Gene3D" id="3.40.50.300">
    <property type="entry name" value="P-loop containing nucleotide triphosphate hydrolases"/>
    <property type="match status" value="1"/>
</dbReference>
<dbReference type="InterPro" id="IPR013822">
    <property type="entry name" value="Signal_recog_particl_SRP54_hlx"/>
</dbReference>
<dbReference type="FunCoup" id="A0A146G378">
    <property type="interactions" value="560"/>
</dbReference>
<keyword evidence="2 9" id="KW-0963">Cytoplasm</keyword>
<dbReference type="GO" id="GO:0005047">
    <property type="term" value="F:signal recognition particle binding"/>
    <property type="evidence" value="ECO:0007669"/>
    <property type="project" value="TreeGrafter"/>
</dbReference>
<dbReference type="RefSeq" id="WP_075077952.1">
    <property type="nucleotide sequence ID" value="NZ_BDCO01000002.1"/>
</dbReference>
<evidence type="ECO:0000256" key="1">
    <source>
        <dbReference type="ARBA" id="ARBA00022475"/>
    </source>
</evidence>
<protein>
    <recommendedName>
        <fullName evidence="9">Signal recognition particle receptor FtsY</fullName>
        <shortName evidence="9">SRP receptor</shortName>
        <ecNumber evidence="9">3.6.5.4</ecNumber>
    </recommendedName>
</protein>
<dbReference type="InterPro" id="IPR000897">
    <property type="entry name" value="SRP54_GTPase_dom"/>
</dbReference>
<dbReference type="InParanoid" id="A0A146G378"/>
<gene>
    <name evidence="9" type="primary">ftsY</name>
    <name evidence="12" type="ORF">TSACC_2498</name>
</gene>
<dbReference type="InterPro" id="IPR003593">
    <property type="entry name" value="AAA+_ATPase"/>
</dbReference>
<name>A0A146G378_TERSA</name>